<gene>
    <name evidence="2" type="ORF">EKO27_g6737</name>
</gene>
<keyword evidence="3" id="KW-1185">Reference proteome</keyword>
<dbReference type="AlphaFoldDB" id="A0A439D1M4"/>
<evidence type="ECO:0000313" key="3">
    <source>
        <dbReference type="Proteomes" id="UP000286045"/>
    </source>
</evidence>
<organism evidence="2 3">
    <name type="scientific">Xylaria grammica</name>
    <dbReference type="NCBI Taxonomy" id="363999"/>
    <lineage>
        <taxon>Eukaryota</taxon>
        <taxon>Fungi</taxon>
        <taxon>Dikarya</taxon>
        <taxon>Ascomycota</taxon>
        <taxon>Pezizomycotina</taxon>
        <taxon>Sordariomycetes</taxon>
        <taxon>Xylariomycetidae</taxon>
        <taxon>Xylariales</taxon>
        <taxon>Xylariaceae</taxon>
        <taxon>Xylaria</taxon>
    </lineage>
</organism>
<dbReference type="EMBL" id="RYZI01000204">
    <property type="protein sequence ID" value="RWA08354.1"/>
    <property type="molecule type" value="Genomic_DNA"/>
</dbReference>
<feature type="compositionally biased region" description="Basic and acidic residues" evidence="1">
    <location>
        <begin position="8"/>
        <end position="17"/>
    </location>
</feature>
<proteinExistence type="predicted"/>
<sequence>MSDFTGPVHEDTKHEPYDTPTGNRLYTTYQLLKEFDTRVPQTNSNTFNFDMDMRRYFDSTSGHAQRTEEQKVEDDCELLYPFLGEVITAIRGIGNWPVKDELFRDMEVLVNTEEVSFYLIFTVQIFLDIIYALDEAIKDAFLTFLRPKTTIL</sequence>
<name>A0A439D1M4_9PEZI</name>
<evidence type="ECO:0000256" key="1">
    <source>
        <dbReference type="SAM" id="MobiDB-lite"/>
    </source>
</evidence>
<dbReference type="Proteomes" id="UP000286045">
    <property type="component" value="Unassembled WGS sequence"/>
</dbReference>
<feature type="region of interest" description="Disordered" evidence="1">
    <location>
        <begin position="1"/>
        <end position="22"/>
    </location>
</feature>
<evidence type="ECO:0000313" key="2">
    <source>
        <dbReference type="EMBL" id="RWA08354.1"/>
    </source>
</evidence>
<comment type="caution">
    <text evidence="2">The sequence shown here is derived from an EMBL/GenBank/DDBJ whole genome shotgun (WGS) entry which is preliminary data.</text>
</comment>
<protein>
    <submittedName>
        <fullName evidence="2">Uncharacterized protein</fullName>
    </submittedName>
</protein>
<reference evidence="2 3" key="1">
    <citation type="submission" date="2018-12" db="EMBL/GenBank/DDBJ databases">
        <title>Draft genome sequence of Xylaria grammica IHI A82.</title>
        <authorList>
            <person name="Buettner E."/>
            <person name="Kellner H."/>
        </authorList>
    </citation>
    <scope>NUCLEOTIDE SEQUENCE [LARGE SCALE GENOMIC DNA]</scope>
    <source>
        <strain evidence="2 3">IHI A82</strain>
    </source>
</reference>
<accession>A0A439D1M4</accession>
<dbReference type="STRING" id="363999.A0A439D1M4"/>